<keyword evidence="2" id="KW-0472">Membrane</keyword>
<name>A0A1L9SBK8_9EURO</name>
<dbReference type="OrthoDB" id="6509975at2759"/>
<evidence type="ECO:0000313" key="3">
    <source>
        <dbReference type="EMBL" id="OJJ44561.1"/>
    </source>
</evidence>
<accession>A0A1L9SBK8</accession>
<keyword evidence="4" id="KW-1185">Reference proteome</keyword>
<evidence type="ECO:0000313" key="4">
    <source>
        <dbReference type="Proteomes" id="UP000184188"/>
    </source>
</evidence>
<dbReference type="EMBL" id="KV878347">
    <property type="protein sequence ID" value="OJJ44561.1"/>
    <property type="molecule type" value="Genomic_DNA"/>
</dbReference>
<dbReference type="VEuPathDB" id="FungiDB:ASPZODRAFT_18137"/>
<proteinExistence type="predicted"/>
<dbReference type="RefSeq" id="XP_022579071.1">
    <property type="nucleotide sequence ID" value="XM_022727168.1"/>
</dbReference>
<protein>
    <submittedName>
        <fullName evidence="3">Uncharacterized protein</fullName>
    </submittedName>
</protein>
<dbReference type="AlphaFoldDB" id="A0A1L9SBK8"/>
<gene>
    <name evidence="3" type="ORF">ASPZODRAFT_18137</name>
</gene>
<dbReference type="STRING" id="1073090.A0A1L9SBK8"/>
<feature type="compositionally biased region" description="Basic and acidic residues" evidence="1">
    <location>
        <begin position="1"/>
        <end position="10"/>
    </location>
</feature>
<reference evidence="4" key="1">
    <citation type="journal article" date="2017" name="Genome Biol.">
        <title>Comparative genomics reveals high biological diversity and specific adaptations in the industrially and medically important fungal genus Aspergillus.</title>
        <authorList>
            <person name="de Vries R.P."/>
            <person name="Riley R."/>
            <person name="Wiebenga A."/>
            <person name="Aguilar-Osorio G."/>
            <person name="Amillis S."/>
            <person name="Uchima C.A."/>
            <person name="Anderluh G."/>
            <person name="Asadollahi M."/>
            <person name="Askin M."/>
            <person name="Barry K."/>
            <person name="Battaglia E."/>
            <person name="Bayram O."/>
            <person name="Benocci T."/>
            <person name="Braus-Stromeyer S.A."/>
            <person name="Caldana C."/>
            <person name="Canovas D."/>
            <person name="Cerqueira G.C."/>
            <person name="Chen F."/>
            <person name="Chen W."/>
            <person name="Choi C."/>
            <person name="Clum A."/>
            <person name="Dos Santos R.A."/>
            <person name="Damasio A.R."/>
            <person name="Diallinas G."/>
            <person name="Emri T."/>
            <person name="Fekete E."/>
            <person name="Flipphi M."/>
            <person name="Freyberg S."/>
            <person name="Gallo A."/>
            <person name="Gournas C."/>
            <person name="Habgood R."/>
            <person name="Hainaut M."/>
            <person name="Harispe M.L."/>
            <person name="Henrissat B."/>
            <person name="Hilden K.S."/>
            <person name="Hope R."/>
            <person name="Hossain A."/>
            <person name="Karabika E."/>
            <person name="Karaffa L."/>
            <person name="Karanyi Z."/>
            <person name="Krasevec N."/>
            <person name="Kuo A."/>
            <person name="Kusch H."/>
            <person name="LaButti K."/>
            <person name="Lagendijk E.L."/>
            <person name="Lapidus A."/>
            <person name="Levasseur A."/>
            <person name="Lindquist E."/>
            <person name="Lipzen A."/>
            <person name="Logrieco A.F."/>
            <person name="MacCabe A."/>
            <person name="Maekelae M.R."/>
            <person name="Malavazi I."/>
            <person name="Melin P."/>
            <person name="Meyer V."/>
            <person name="Mielnichuk N."/>
            <person name="Miskei M."/>
            <person name="Molnar A.P."/>
            <person name="Mule G."/>
            <person name="Ngan C.Y."/>
            <person name="Orejas M."/>
            <person name="Orosz E."/>
            <person name="Ouedraogo J.P."/>
            <person name="Overkamp K.M."/>
            <person name="Park H.-S."/>
            <person name="Perrone G."/>
            <person name="Piumi F."/>
            <person name="Punt P.J."/>
            <person name="Ram A.F."/>
            <person name="Ramon A."/>
            <person name="Rauscher S."/>
            <person name="Record E."/>
            <person name="Riano-Pachon D.M."/>
            <person name="Robert V."/>
            <person name="Roehrig J."/>
            <person name="Ruller R."/>
            <person name="Salamov A."/>
            <person name="Salih N.S."/>
            <person name="Samson R.A."/>
            <person name="Sandor E."/>
            <person name="Sanguinetti M."/>
            <person name="Schuetze T."/>
            <person name="Sepcic K."/>
            <person name="Shelest E."/>
            <person name="Sherlock G."/>
            <person name="Sophianopoulou V."/>
            <person name="Squina F.M."/>
            <person name="Sun H."/>
            <person name="Susca A."/>
            <person name="Todd R.B."/>
            <person name="Tsang A."/>
            <person name="Unkles S.E."/>
            <person name="van de Wiele N."/>
            <person name="van Rossen-Uffink D."/>
            <person name="Oliveira J.V."/>
            <person name="Vesth T.C."/>
            <person name="Visser J."/>
            <person name="Yu J.-H."/>
            <person name="Zhou M."/>
            <person name="Andersen M.R."/>
            <person name="Archer D.B."/>
            <person name="Baker S.E."/>
            <person name="Benoit I."/>
            <person name="Brakhage A.A."/>
            <person name="Braus G.H."/>
            <person name="Fischer R."/>
            <person name="Frisvad J.C."/>
            <person name="Goldman G.H."/>
            <person name="Houbraken J."/>
            <person name="Oakley B."/>
            <person name="Pocsi I."/>
            <person name="Scazzocchio C."/>
            <person name="Seiboth B."/>
            <person name="vanKuyk P.A."/>
            <person name="Wortman J."/>
            <person name="Dyer P.S."/>
            <person name="Grigoriev I.V."/>
        </authorList>
    </citation>
    <scope>NUCLEOTIDE SEQUENCE [LARGE SCALE GENOMIC DNA]</scope>
    <source>
        <strain evidence="4">CBS 506.65</strain>
    </source>
</reference>
<feature type="transmembrane region" description="Helical" evidence="2">
    <location>
        <begin position="41"/>
        <end position="59"/>
    </location>
</feature>
<feature type="region of interest" description="Disordered" evidence="1">
    <location>
        <begin position="1"/>
        <end position="26"/>
    </location>
</feature>
<evidence type="ECO:0000256" key="1">
    <source>
        <dbReference type="SAM" id="MobiDB-lite"/>
    </source>
</evidence>
<sequence>MSKRVIDPRSMHPRPARPVRPAQGQVDIRQTKEYKAAARKWTSVIVALPIVFVTSYMLFERTYGSKSQKHLQER</sequence>
<dbReference type="Proteomes" id="UP000184188">
    <property type="component" value="Unassembled WGS sequence"/>
</dbReference>
<evidence type="ECO:0000256" key="2">
    <source>
        <dbReference type="SAM" id="Phobius"/>
    </source>
</evidence>
<organism evidence="3 4">
    <name type="scientific">Penicilliopsis zonata CBS 506.65</name>
    <dbReference type="NCBI Taxonomy" id="1073090"/>
    <lineage>
        <taxon>Eukaryota</taxon>
        <taxon>Fungi</taxon>
        <taxon>Dikarya</taxon>
        <taxon>Ascomycota</taxon>
        <taxon>Pezizomycotina</taxon>
        <taxon>Eurotiomycetes</taxon>
        <taxon>Eurotiomycetidae</taxon>
        <taxon>Eurotiales</taxon>
        <taxon>Aspergillaceae</taxon>
        <taxon>Penicilliopsis</taxon>
    </lineage>
</organism>
<dbReference type="GeneID" id="34613632"/>
<keyword evidence="2" id="KW-1133">Transmembrane helix</keyword>
<keyword evidence="2" id="KW-0812">Transmembrane</keyword>